<sequence length="185" mass="19372">MMTFVEILLLALSLSVDSFVVSIGGSVTLGRVSVWKVLYVALIFGTVQAVLLFAGWGSGYSIVAYISKVAHYIALAILAYLGIRMIFSGIRKDTESVDLSGIRSMVVASVATSIDAMAVGVSLAMSDMKFPEALLVCVLTFVITVAASSAGIKIGSASGLRFGNIAKILGGLVLIFIGLRPFLSL</sequence>
<evidence type="ECO:0000256" key="1">
    <source>
        <dbReference type="ARBA" id="ARBA00022448"/>
    </source>
</evidence>
<accession>A0A9D9ENH9</accession>
<comment type="caution">
    <text evidence="9">The sequence shown here is derived from an EMBL/GenBank/DDBJ whole genome shotgun (WGS) entry which is preliminary data.</text>
</comment>
<keyword evidence="2 8" id="KW-1003">Cell membrane</keyword>
<reference evidence="9" key="2">
    <citation type="journal article" date="2021" name="PeerJ">
        <title>Extensive microbial diversity within the chicken gut microbiome revealed by metagenomics and culture.</title>
        <authorList>
            <person name="Gilroy R."/>
            <person name="Ravi A."/>
            <person name="Getino M."/>
            <person name="Pursley I."/>
            <person name="Horton D.L."/>
            <person name="Alikhan N.F."/>
            <person name="Baker D."/>
            <person name="Gharbi K."/>
            <person name="Hall N."/>
            <person name="Watson M."/>
            <person name="Adriaenssens E.M."/>
            <person name="Foster-Nyarko E."/>
            <person name="Jarju S."/>
            <person name="Secka A."/>
            <person name="Antonio M."/>
            <person name="Oren A."/>
            <person name="Chaudhuri R.R."/>
            <person name="La Ragione R."/>
            <person name="Hildebrand F."/>
            <person name="Pallen M.J."/>
        </authorList>
    </citation>
    <scope>NUCLEOTIDE SEQUENCE</scope>
    <source>
        <strain evidence="9">20514</strain>
    </source>
</reference>
<keyword evidence="6 8" id="KW-0472">Membrane</keyword>
<dbReference type="InterPro" id="IPR003810">
    <property type="entry name" value="Mntp/YtaF"/>
</dbReference>
<feature type="transmembrane region" description="Helical" evidence="8">
    <location>
        <begin position="102"/>
        <end position="121"/>
    </location>
</feature>
<keyword evidence="1 8" id="KW-0813">Transport</keyword>
<evidence type="ECO:0000313" key="9">
    <source>
        <dbReference type="EMBL" id="MBO8448374.1"/>
    </source>
</evidence>
<comment type="similarity">
    <text evidence="8">Belongs to the MntP (TC 9.B.29) family.</text>
</comment>
<feature type="transmembrane region" description="Helical" evidence="8">
    <location>
        <begin position="34"/>
        <end position="57"/>
    </location>
</feature>
<evidence type="ECO:0000256" key="5">
    <source>
        <dbReference type="ARBA" id="ARBA00023065"/>
    </source>
</evidence>
<keyword evidence="4 8" id="KW-1133">Transmembrane helix</keyword>
<evidence type="ECO:0000256" key="3">
    <source>
        <dbReference type="ARBA" id="ARBA00022692"/>
    </source>
</evidence>
<dbReference type="InterPro" id="IPR022929">
    <property type="entry name" value="Put_MntP"/>
</dbReference>
<protein>
    <recommendedName>
        <fullName evidence="8">Putative manganese efflux pump MntP</fullName>
    </recommendedName>
</protein>
<evidence type="ECO:0000256" key="2">
    <source>
        <dbReference type="ARBA" id="ARBA00022475"/>
    </source>
</evidence>
<keyword evidence="5 8" id="KW-0406">Ion transport</keyword>
<dbReference type="GO" id="GO:0005384">
    <property type="term" value="F:manganese ion transmembrane transporter activity"/>
    <property type="evidence" value="ECO:0007669"/>
    <property type="project" value="UniProtKB-UniRule"/>
</dbReference>
<dbReference type="HAMAP" id="MF_01521">
    <property type="entry name" value="MntP_pump"/>
    <property type="match status" value="1"/>
</dbReference>
<gene>
    <name evidence="8" type="primary">mntP</name>
    <name evidence="9" type="ORF">IAC29_03775</name>
</gene>
<dbReference type="Proteomes" id="UP000810252">
    <property type="component" value="Unassembled WGS sequence"/>
</dbReference>
<comment type="function">
    <text evidence="8">Probably functions as a manganese efflux pump.</text>
</comment>
<name>A0A9D9ENH9_9BACT</name>
<evidence type="ECO:0000313" key="10">
    <source>
        <dbReference type="Proteomes" id="UP000810252"/>
    </source>
</evidence>
<comment type="subcellular location">
    <subcellularLocation>
        <location evidence="8">Cell membrane</location>
        <topology evidence="8">Multi-pass membrane protein</topology>
    </subcellularLocation>
</comment>
<keyword evidence="3 8" id="KW-0812">Transmembrane</keyword>
<dbReference type="PANTHER" id="PTHR35529">
    <property type="entry name" value="MANGANESE EFFLUX PUMP MNTP-RELATED"/>
    <property type="match status" value="1"/>
</dbReference>
<proteinExistence type="inferred from homology"/>
<reference evidence="9" key="1">
    <citation type="submission" date="2020-10" db="EMBL/GenBank/DDBJ databases">
        <authorList>
            <person name="Gilroy R."/>
        </authorList>
    </citation>
    <scope>NUCLEOTIDE SEQUENCE</scope>
    <source>
        <strain evidence="9">20514</strain>
    </source>
</reference>
<evidence type="ECO:0000256" key="4">
    <source>
        <dbReference type="ARBA" id="ARBA00022989"/>
    </source>
</evidence>
<organism evidence="9 10">
    <name type="scientific">Candidatus Cryptobacteroides merdigallinarum</name>
    <dbReference type="NCBI Taxonomy" id="2840770"/>
    <lineage>
        <taxon>Bacteria</taxon>
        <taxon>Pseudomonadati</taxon>
        <taxon>Bacteroidota</taxon>
        <taxon>Bacteroidia</taxon>
        <taxon>Bacteroidales</taxon>
        <taxon>Candidatus Cryptobacteroides</taxon>
    </lineage>
</organism>
<dbReference type="AlphaFoldDB" id="A0A9D9ENH9"/>
<dbReference type="PANTHER" id="PTHR35529:SF1">
    <property type="entry name" value="MANGANESE EFFLUX PUMP MNTP-RELATED"/>
    <property type="match status" value="1"/>
</dbReference>
<evidence type="ECO:0000256" key="7">
    <source>
        <dbReference type="ARBA" id="ARBA00023211"/>
    </source>
</evidence>
<dbReference type="EMBL" id="JADIMQ010000052">
    <property type="protein sequence ID" value="MBO8448374.1"/>
    <property type="molecule type" value="Genomic_DNA"/>
</dbReference>
<evidence type="ECO:0000256" key="8">
    <source>
        <dbReference type="HAMAP-Rule" id="MF_01521"/>
    </source>
</evidence>
<feature type="transmembrane region" description="Helical" evidence="8">
    <location>
        <begin position="133"/>
        <end position="152"/>
    </location>
</feature>
<evidence type="ECO:0000256" key="6">
    <source>
        <dbReference type="ARBA" id="ARBA00023136"/>
    </source>
</evidence>
<feature type="transmembrane region" description="Helical" evidence="8">
    <location>
        <begin position="69"/>
        <end position="90"/>
    </location>
</feature>
<feature type="transmembrane region" description="Helical" evidence="8">
    <location>
        <begin position="164"/>
        <end position="183"/>
    </location>
</feature>
<keyword evidence="7 8" id="KW-0464">Manganese</keyword>
<dbReference type="Pfam" id="PF02659">
    <property type="entry name" value="Mntp"/>
    <property type="match status" value="1"/>
</dbReference>
<dbReference type="GO" id="GO:0005886">
    <property type="term" value="C:plasma membrane"/>
    <property type="evidence" value="ECO:0007669"/>
    <property type="project" value="UniProtKB-SubCell"/>
</dbReference>